<reference evidence="1 2" key="1">
    <citation type="journal article" date="2002" name="Nature">
        <title>Genome sequence and comparative analysis of the model rodent malaria parasite Plasmodium yoelii yoelii.</title>
        <authorList>
            <person name="Carlton J.M."/>
            <person name="Angiuoli S.V."/>
            <person name="Suh B.B."/>
            <person name="Kooij T.W."/>
            <person name="Pertea M."/>
            <person name="Silva J.C."/>
            <person name="Ermolaeva M.D."/>
            <person name="Allen J.E."/>
            <person name="Selengut J.D."/>
            <person name="Koo H.L."/>
            <person name="Peterson J.D."/>
            <person name="Pop M."/>
            <person name="Kosack D.S."/>
            <person name="Shumway M.F."/>
            <person name="Bidwell S.L."/>
            <person name="Shallom S.J."/>
            <person name="van Aken S.E."/>
            <person name="Riedmuller S.B."/>
            <person name="Feldblyum T.V."/>
            <person name="Cho J.K."/>
            <person name="Quackenbush J."/>
            <person name="Sedegah M."/>
            <person name="Shoaibi A."/>
            <person name="Cummings L.M."/>
            <person name="Florens L."/>
            <person name="Yates J.R."/>
            <person name="Raine J.D."/>
            <person name="Sinden R.E."/>
            <person name="Harris M.A."/>
            <person name="Cunningham D.A."/>
            <person name="Preiser P.R."/>
            <person name="Bergman L.W."/>
            <person name="Vaidya A.B."/>
            <person name="van Lin L.H."/>
            <person name="Janse C.J."/>
            <person name="Waters A.P."/>
            <person name="Smith H.O."/>
            <person name="White O.R."/>
            <person name="Salzberg S.L."/>
            <person name="Venter J.C."/>
            <person name="Fraser C.M."/>
            <person name="Hoffman S.L."/>
            <person name="Gardner M.J."/>
            <person name="Carucci D.J."/>
        </authorList>
    </citation>
    <scope>NUCLEOTIDE SEQUENCE [LARGE SCALE GENOMIC DNA]</scope>
    <source>
        <strain evidence="1 2">17XNL</strain>
    </source>
</reference>
<keyword evidence="2" id="KW-1185">Reference proteome</keyword>
<evidence type="ECO:0000313" key="1">
    <source>
        <dbReference type="EMBL" id="EAA16452.1"/>
    </source>
</evidence>
<sequence>ICVKCISILIYFYFYSLFS</sequence>
<comment type="caution">
    <text evidence="1">The sequence shown here is derived from an EMBL/GenBank/DDBJ whole genome shotgun (WGS) entry which is preliminary data.</text>
</comment>
<dbReference type="Proteomes" id="UP000008553">
    <property type="component" value="Unassembled WGS sequence"/>
</dbReference>
<gene>
    <name evidence="1" type="ORF">PY04571</name>
</gene>
<evidence type="ECO:0000313" key="2">
    <source>
        <dbReference type="Proteomes" id="UP000008553"/>
    </source>
</evidence>
<dbReference type="AlphaFoldDB" id="Q7RFY1"/>
<organism evidence="1 2">
    <name type="scientific">Plasmodium yoelii yoelii</name>
    <dbReference type="NCBI Taxonomy" id="73239"/>
    <lineage>
        <taxon>Eukaryota</taxon>
        <taxon>Sar</taxon>
        <taxon>Alveolata</taxon>
        <taxon>Apicomplexa</taxon>
        <taxon>Aconoidasida</taxon>
        <taxon>Haemosporida</taxon>
        <taxon>Plasmodiidae</taxon>
        <taxon>Plasmodium</taxon>
        <taxon>Plasmodium (Vinckeia)</taxon>
    </lineage>
</organism>
<dbReference type="EMBL" id="AABL01001401">
    <property type="protein sequence ID" value="EAA16452.1"/>
    <property type="molecule type" value="Genomic_DNA"/>
</dbReference>
<name>Q7RFY1_PLAYO</name>
<dbReference type="InParanoid" id="Q7RFY1"/>
<accession>Q7RFY1</accession>
<dbReference type="PaxDb" id="73239-Q7RFY1"/>
<proteinExistence type="predicted"/>
<protein>
    <submittedName>
        <fullName evidence="1">Uncharacterized protein</fullName>
    </submittedName>
</protein>
<feature type="non-terminal residue" evidence="1">
    <location>
        <position position="1"/>
    </location>
</feature>